<dbReference type="InterPro" id="IPR002130">
    <property type="entry name" value="Cyclophilin-type_PPIase_dom"/>
</dbReference>
<dbReference type="OrthoDB" id="10064525at2759"/>
<dbReference type="GO" id="GO:0005737">
    <property type="term" value="C:cytoplasm"/>
    <property type="evidence" value="ECO:0007669"/>
    <property type="project" value="TreeGrafter"/>
</dbReference>
<dbReference type="AlphaFoldDB" id="A0A482VFB6"/>
<evidence type="ECO:0000256" key="1">
    <source>
        <dbReference type="ARBA" id="ARBA00023110"/>
    </source>
</evidence>
<sequence length="162" mass="18013">SGQYKVTDQIYFDIECDGKYLGRVIIGLFGHVVPKTVANFKLIATNGIDGKTYEGSKFHRVIERFLIQGDLNHMILHNDNYPKSLIQGGDIIYNNGTGSISIYDEFFDDENFTIRHNGPGVVSMANGGRNTNGCQFFITTIQTPWLDGFHVAFGKVNTVGVD</sequence>
<dbReference type="PANTHER" id="PTHR11071">
    <property type="entry name" value="PEPTIDYL-PROLYL CIS-TRANS ISOMERASE"/>
    <property type="match status" value="1"/>
</dbReference>
<dbReference type="InterPro" id="IPR024936">
    <property type="entry name" value="Cyclophilin-type_PPIase"/>
</dbReference>
<protein>
    <recommendedName>
        <fullName evidence="3">Peptidyl-prolyl cis-trans isomerase</fullName>
        <shortName evidence="3">PPIase</shortName>
        <ecNumber evidence="3">5.2.1.8</ecNumber>
    </recommendedName>
</protein>
<dbReference type="GO" id="GO:0016018">
    <property type="term" value="F:cyclosporin A binding"/>
    <property type="evidence" value="ECO:0007669"/>
    <property type="project" value="TreeGrafter"/>
</dbReference>
<proteinExistence type="inferred from homology"/>
<dbReference type="PIRSF" id="PIRSF001467">
    <property type="entry name" value="Peptidylpro_ismrse"/>
    <property type="match status" value="1"/>
</dbReference>
<keyword evidence="6" id="KW-1185">Reference proteome</keyword>
<dbReference type="PRINTS" id="PR00153">
    <property type="entry name" value="CSAPPISMRASE"/>
</dbReference>
<dbReference type="GO" id="GO:0003755">
    <property type="term" value="F:peptidyl-prolyl cis-trans isomerase activity"/>
    <property type="evidence" value="ECO:0007669"/>
    <property type="project" value="UniProtKB-UniRule"/>
</dbReference>
<dbReference type="GO" id="GO:0006457">
    <property type="term" value="P:protein folding"/>
    <property type="evidence" value="ECO:0007669"/>
    <property type="project" value="TreeGrafter"/>
</dbReference>
<dbReference type="EMBL" id="QDEB01105440">
    <property type="protein sequence ID" value="RZC05009.1"/>
    <property type="molecule type" value="Genomic_DNA"/>
</dbReference>
<dbReference type="Gene3D" id="2.40.100.10">
    <property type="entry name" value="Cyclophilin-like"/>
    <property type="match status" value="1"/>
</dbReference>
<dbReference type="Pfam" id="PF00160">
    <property type="entry name" value="Pro_isomerase"/>
    <property type="match status" value="1"/>
</dbReference>
<dbReference type="InterPro" id="IPR029000">
    <property type="entry name" value="Cyclophilin-like_dom_sf"/>
</dbReference>
<dbReference type="Proteomes" id="UP000292052">
    <property type="component" value="Unassembled WGS sequence"/>
</dbReference>
<accession>A0A482VFB6</accession>
<feature type="non-terminal residue" evidence="5">
    <location>
        <position position="1"/>
    </location>
</feature>
<comment type="catalytic activity">
    <reaction evidence="3">
        <text>[protein]-peptidylproline (omega=180) = [protein]-peptidylproline (omega=0)</text>
        <dbReference type="Rhea" id="RHEA:16237"/>
        <dbReference type="Rhea" id="RHEA-COMP:10747"/>
        <dbReference type="Rhea" id="RHEA-COMP:10748"/>
        <dbReference type="ChEBI" id="CHEBI:83833"/>
        <dbReference type="ChEBI" id="CHEBI:83834"/>
        <dbReference type="EC" id="5.2.1.8"/>
    </reaction>
</comment>
<comment type="function">
    <text evidence="3">PPIases accelerate the folding of proteins. It catalyzes the cis-trans isomerization of proline imidic peptide bonds in oligopeptides.</text>
</comment>
<gene>
    <name evidence="5" type="ORF">BDFB_002554</name>
</gene>
<name>A0A482VFB6_ASBVE</name>
<dbReference type="EC" id="5.2.1.8" evidence="3"/>
<evidence type="ECO:0000313" key="6">
    <source>
        <dbReference type="Proteomes" id="UP000292052"/>
    </source>
</evidence>
<keyword evidence="2 3" id="KW-0413">Isomerase</keyword>
<dbReference type="PROSITE" id="PS50072">
    <property type="entry name" value="CSA_PPIASE_2"/>
    <property type="match status" value="1"/>
</dbReference>
<organism evidence="5 6">
    <name type="scientific">Asbolus verrucosus</name>
    <name type="common">Desert ironclad beetle</name>
    <dbReference type="NCBI Taxonomy" id="1661398"/>
    <lineage>
        <taxon>Eukaryota</taxon>
        <taxon>Metazoa</taxon>
        <taxon>Ecdysozoa</taxon>
        <taxon>Arthropoda</taxon>
        <taxon>Hexapoda</taxon>
        <taxon>Insecta</taxon>
        <taxon>Pterygota</taxon>
        <taxon>Neoptera</taxon>
        <taxon>Endopterygota</taxon>
        <taxon>Coleoptera</taxon>
        <taxon>Polyphaga</taxon>
        <taxon>Cucujiformia</taxon>
        <taxon>Tenebrionidae</taxon>
        <taxon>Pimeliinae</taxon>
        <taxon>Asbolus</taxon>
    </lineage>
</organism>
<feature type="domain" description="PPIase cyclophilin-type" evidence="4">
    <location>
        <begin position="11"/>
        <end position="162"/>
    </location>
</feature>
<comment type="caution">
    <text evidence="5">The sequence shown here is derived from an EMBL/GenBank/DDBJ whole genome shotgun (WGS) entry which is preliminary data.</text>
</comment>
<comment type="similarity">
    <text evidence="3">Belongs to the cyclophilin-type PPIase family.</text>
</comment>
<dbReference type="STRING" id="1661398.A0A482VFB6"/>
<keyword evidence="1 3" id="KW-0697">Rotamase</keyword>
<evidence type="ECO:0000256" key="3">
    <source>
        <dbReference type="RuleBase" id="RU363019"/>
    </source>
</evidence>
<reference evidence="5 6" key="1">
    <citation type="submission" date="2017-03" db="EMBL/GenBank/DDBJ databases">
        <title>Genome of the blue death feigning beetle - Asbolus verrucosus.</title>
        <authorList>
            <person name="Rider S.D."/>
        </authorList>
    </citation>
    <scope>NUCLEOTIDE SEQUENCE [LARGE SCALE GENOMIC DNA]</scope>
    <source>
        <strain evidence="5">Butters</strain>
        <tissue evidence="5">Head and leg muscle</tissue>
    </source>
</reference>
<dbReference type="PANTHER" id="PTHR11071:SF559">
    <property type="entry name" value="PEPTIDYL-PROLYL CIS-TRANS ISOMERASE"/>
    <property type="match status" value="1"/>
</dbReference>
<evidence type="ECO:0000313" key="5">
    <source>
        <dbReference type="EMBL" id="RZC05009.1"/>
    </source>
</evidence>
<evidence type="ECO:0000256" key="2">
    <source>
        <dbReference type="ARBA" id="ARBA00023235"/>
    </source>
</evidence>
<dbReference type="SUPFAM" id="SSF50891">
    <property type="entry name" value="Cyclophilin-like"/>
    <property type="match status" value="1"/>
</dbReference>
<evidence type="ECO:0000259" key="4">
    <source>
        <dbReference type="PROSITE" id="PS50072"/>
    </source>
</evidence>